<keyword evidence="1 2" id="KW-0732">Signal</keyword>
<name>A0A6U4ZI64_HEMAN</name>
<evidence type="ECO:0000259" key="3">
    <source>
        <dbReference type="Pfam" id="PF02221"/>
    </source>
</evidence>
<evidence type="ECO:0000256" key="2">
    <source>
        <dbReference type="SAM" id="SignalP"/>
    </source>
</evidence>
<dbReference type="InterPro" id="IPR028996">
    <property type="entry name" value="GM2-AP"/>
</dbReference>
<dbReference type="PANTHER" id="PTHR17357:SF0">
    <property type="entry name" value="GANGLIOSIDE GM2 ACTIVATOR"/>
    <property type="match status" value="1"/>
</dbReference>
<dbReference type="Gene3D" id="2.70.220.10">
    <property type="entry name" value="Ganglioside GM2 activator"/>
    <property type="match status" value="1"/>
</dbReference>
<sequence length="233" mass="24438">MVHLTSAALAVVMAGILGCVVAIPIGTQQRNAHEAAFAAPTRNSSSPVAASSALLDKQGAPNPPLPFSWKTCNQPGDPTSITEMSVSPSPVTLSKTGDREVTVSMTAGITVDITNGTSFSLLIKKRVPFTTTFEKIPCLDGYGSCTYPDLCGSLNDAMPTCNDWFQKHKISCHCPFAAQTISAPPSAFSIPAVGDKLPSWLADGDFQVTVTALDGQGAELGCVFMQMSLRLEA</sequence>
<proteinExistence type="predicted"/>
<feature type="domain" description="MD-2-related lipid-recognition" evidence="3">
    <location>
        <begin position="67"/>
        <end position="228"/>
    </location>
</feature>
<dbReference type="SUPFAM" id="SSF63707">
    <property type="entry name" value="Ganglioside M2 (gm2) activator"/>
    <property type="match status" value="1"/>
</dbReference>
<evidence type="ECO:0000256" key="1">
    <source>
        <dbReference type="ARBA" id="ARBA00022729"/>
    </source>
</evidence>
<protein>
    <recommendedName>
        <fullName evidence="3">MD-2-related lipid-recognition domain-containing protein</fullName>
    </recommendedName>
</protein>
<feature type="signal peptide" evidence="2">
    <location>
        <begin position="1"/>
        <end position="22"/>
    </location>
</feature>
<dbReference type="PANTHER" id="PTHR17357">
    <property type="entry name" value="GM2 GANGLIOSIDE ACTIVATOR PROTEIN"/>
    <property type="match status" value="1"/>
</dbReference>
<dbReference type="InterPro" id="IPR036846">
    <property type="entry name" value="GM2-AP_sf"/>
</dbReference>
<dbReference type="GO" id="GO:0005319">
    <property type="term" value="F:lipid transporter activity"/>
    <property type="evidence" value="ECO:0007669"/>
    <property type="project" value="TreeGrafter"/>
</dbReference>
<dbReference type="InterPro" id="IPR003172">
    <property type="entry name" value="ML_dom"/>
</dbReference>
<dbReference type="EMBL" id="HBFK01041237">
    <property type="protein sequence ID" value="CAD8758543.1"/>
    <property type="molecule type" value="Transcribed_RNA"/>
</dbReference>
<organism evidence="4">
    <name type="scientific">Hemiselmis andersenii</name>
    <name type="common">Cryptophyte alga</name>
    <dbReference type="NCBI Taxonomy" id="464988"/>
    <lineage>
        <taxon>Eukaryota</taxon>
        <taxon>Cryptophyceae</taxon>
        <taxon>Cryptomonadales</taxon>
        <taxon>Hemiselmidaceae</taxon>
        <taxon>Hemiselmis</taxon>
    </lineage>
</organism>
<gene>
    <name evidence="4" type="ORF">HAND1043_LOCUS25057</name>
</gene>
<dbReference type="AlphaFoldDB" id="A0A6U4ZI64"/>
<reference evidence="4" key="1">
    <citation type="submission" date="2021-01" db="EMBL/GenBank/DDBJ databases">
        <authorList>
            <person name="Corre E."/>
            <person name="Pelletier E."/>
            <person name="Niang G."/>
            <person name="Scheremetjew M."/>
            <person name="Finn R."/>
            <person name="Kale V."/>
            <person name="Holt S."/>
            <person name="Cochrane G."/>
            <person name="Meng A."/>
            <person name="Brown T."/>
            <person name="Cohen L."/>
        </authorList>
    </citation>
    <scope>NUCLEOTIDE SEQUENCE</scope>
    <source>
        <strain evidence="4">CCMP441</strain>
    </source>
</reference>
<dbReference type="GO" id="GO:0009898">
    <property type="term" value="C:cytoplasmic side of plasma membrane"/>
    <property type="evidence" value="ECO:0007669"/>
    <property type="project" value="TreeGrafter"/>
</dbReference>
<dbReference type="GO" id="GO:0008047">
    <property type="term" value="F:enzyme activator activity"/>
    <property type="evidence" value="ECO:0007669"/>
    <property type="project" value="InterPro"/>
</dbReference>
<dbReference type="Pfam" id="PF02221">
    <property type="entry name" value="E1_DerP2_DerF2"/>
    <property type="match status" value="1"/>
</dbReference>
<feature type="chain" id="PRO_5030160462" description="MD-2-related lipid-recognition domain-containing protein" evidence="2">
    <location>
        <begin position="23"/>
        <end position="233"/>
    </location>
</feature>
<evidence type="ECO:0000313" key="4">
    <source>
        <dbReference type="EMBL" id="CAD8758543.1"/>
    </source>
</evidence>
<accession>A0A6U4ZI64</accession>
<dbReference type="GO" id="GO:0006689">
    <property type="term" value="P:ganglioside catabolic process"/>
    <property type="evidence" value="ECO:0007669"/>
    <property type="project" value="InterPro"/>
</dbReference>